<dbReference type="Proteomes" id="UP000217954">
    <property type="component" value="Chromosome"/>
</dbReference>
<dbReference type="AlphaFoldDB" id="A0A1Z4ES35"/>
<evidence type="ECO:0000313" key="2">
    <source>
        <dbReference type="Proteomes" id="UP000217954"/>
    </source>
</evidence>
<reference evidence="1 2" key="2">
    <citation type="journal article" date="2017" name="Int. J. Syst. Evol. Microbiol.">
        <title>Mycobacterium stephanolepidis sp. nov., a rapidly growing species related to Mycobacterium chelonae, isolated from marine teleost fish, Stephanolepis cirrhifer.</title>
        <authorList>
            <person name="Fukano H."/>
            <person name="Wada S."/>
            <person name="Kurata O."/>
            <person name="Katayama K."/>
            <person name="Fujiwara N."/>
            <person name="Hoshino Y."/>
        </authorList>
    </citation>
    <scope>NUCLEOTIDE SEQUENCE [LARGE SCALE GENOMIC DNA]</scope>
    <source>
        <strain evidence="1 2">NJB0901</strain>
    </source>
</reference>
<name>A0A1Z4ES35_9MYCO</name>
<sequence>MVELHFDTGPASGRPVNEGRSPNFVALCGALPDTWIMSLST</sequence>
<organism evidence="1 2">
    <name type="scientific">[Mycobacterium] stephanolepidis</name>
    <dbReference type="NCBI Taxonomy" id="1520670"/>
    <lineage>
        <taxon>Bacteria</taxon>
        <taxon>Bacillati</taxon>
        <taxon>Actinomycetota</taxon>
        <taxon>Actinomycetes</taxon>
        <taxon>Mycobacteriales</taxon>
        <taxon>Mycobacteriaceae</taxon>
        <taxon>Mycobacteroides</taxon>
    </lineage>
</organism>
<gene>
    <name evidence="1" type="ORF">MSTE_00418</name>
</gene>
<dbReference type="KEGG" id="mste:MSTE_00418"/>
<accession>A0A1Z4ES35</accession>
<protein>
    <submittedName>
        <fullName evidence="1">Uncharacterized protein</fullName>
    </submittedName>
</protein>
<reference evidence="2" key="1">
    <citation type="journal article" date="2017" name="Genome Announc.">
        <title>Complete Genome Sequence of Mycobacterium stephanolepidis.</title>
        <authorList>
            <person name="Fukano H."/>
            <person name="Yoshida M."/>
            <person name="Katayama Y."/>
            <person name="Omatsu T."/>
            <person name="Mizutani T."/>
            <person name="Kurata O."/>
            <person name="Wada S."/>
            <person name="Hoshino Y."/>
        </authorList>
    </citation>
    <scope>NUCLEOTIDE SEQUENCE [LARGE SCALE GENOMIC DNA]</scope>
    <source>
        <strain evidence="2">NJB0901</strain>
    </source>
</reference>
<proteinExistence type="predicted"/>
<keyword evidence="2" id="KW-1185">Reference proteome</keyword>
<dbReference type="EMBL" id="AP018165">
    <property type="protein sequence ID" value="BAX95761.1"/>
    <property type="molecule type" value="Genomic_DNA"/>
</dbReference>
<evidence type="ECO:0000313" key="1">
    <source>
        <dbReference type="EMBL" id="BAX95761.1"/>
    </source>
</evidence>